<gene>
    <name evidence="2" type="ORF">PSQ19_04295</name>
</gene>
<dbReference type="Pfam" id="PF01521">
    <property type="entry name" value="Fe-S_biosyn"/>
    <property type="match status" value="1"/>
</dbReference>
<protein>
    <submittedName>
        <fullName evidence="2">Iron-sulfur cluster assembly accessory protein</fullName>
    </submittedName>
</protein>
<dbReference type="NCBIfam" id="TIGR00049">
    <property type="entry name" value="iron-sulfur cluster assembly accessory protein"/>
    <property type="match status" value="1"/>
</dbReference>
<name>A0ABY7YQ28_9HYPH</name>
<dbReference type="PROSITE" id="PS01152">
    <property type="entry name" value="HESB"/>
    <property type="match status" value="1"/>
</dbReference>
<feature type="domain" description="Core" evidence="1">
    <location>
        <begin position="10"/>
        <end position="111"/>
    </location>
</feature>
<dbReference type="Gene3D" id="2.60.300.12">
    <property type="entry name" value="HesB-like domain"/>
    <property type="match status" value="1"/>
</dbReference>
<evidence type="ECO:0000259" key="1">
    <source>
        <dbReference type="Pfam" id="PF01521"/>
    </source>
</evidence>
<dbReference type="InterPro" id="IPR000361">
    <property type="entry name" value="ATAP_core_dom"/>
</dbReference>
<sequence length="116" mass="12209">MTDAAIAPTEVTLSDRAVKRVARILSKEPDGTVLRIAVAGGGCSGFQYEYNLVQETPTDDDLVLSRDGATVLIDSMSVEFMGGAEIDYVDDLIGQSFQIKNPNAVASCGCGTSFAV</sequence>
<dbReference type="PANTHER" id="PTHR43011:SF1">
    <property type="entry name" value="IRON-SULFUR CLUSTER ASSEMBLY 2 HOMOLOG, MITOCHONDRIAL"/>
    <property type="match status" value="1"/>
</dbReference>
<organism evidence="2 3">
    <name type="scientific">Devosia algicola</name>
    <dbReference type="NCBI Taxonomy" id="3026418"/>
    <lineage>
        <taxon>Bacteria</taxon>
        <taxon>Pseudomonadati</taxon>
        <taxon>Pseudomonadota</taxon>
        <taxon>Alphaproteobacteria</taxon>
        <taxon>Hyphomicrobiales</taxon>
        <taxon>Devosiaceae</taxon>
        <taxon>Devosia</taxon>
    </lineage>
</organism>
<dbReference type="InterPro" id="IPR017870">
    <property type="entry name" value="FeS_cluster_insertion_CS"/>
</dbReference>
<proteinExistence type="predicted"/>
<accession>A0ABY7YQ28</accession>
<dbReference type="InterPro" id="IPR016092">
    <property type="entry name" value="ATAP"/>
</dbReference>
<dbReference type="RefSeq" id="WP_282219755.1">
    <property type="nucleotide sequence ID" value="NZ_CP118246.1"/>
</dbReference>
<dbReference type="Proteomes" id="UP001220530">
    <property type="component" value="Chromosome"/>
</dbReference>
<dbReference type="SUPFAM" id="SSF89360">
    <property type="entry name" value="HesB-like domain"/>
    <property type="match status" value="1"/>
</dbReference>
<dbReference type="EMBL" id="CP118246">
    <property type="protein sequence ID" value="WDR03361.1"/>
    <property type="molecule type" value="Genomic_DNA"/>
</dbReference>
<reference evidence="2 3" key="1">
    <citation type="submission" date="2023-02" db="EMBL/GenBank/DDBJ databases">
        <title>Devosia algicola sp. nov., isolated from the phycosphere of marine algae.</title>
        <authorList>
            <person name="Kim J.M."/>
            <person name="Lee J.K."/>
            <person name="Choi B.J."/>
            <person name="Bayburt H."/>
            <person name="Jeon C.O."/>
        </authorList>
    </citation>
    <scope>NUCLEOTIDE SEQUENCE [LARGE SCALE GENOMIC DNA]</scope>
    <source>
        <strain evidence="2 3">G20-9</strain>
    </source>
</reference>
<keyword evidence="3" id="KW-1185">Reference proteome</keyword>
<evidence type="ECO:0000313" key="2">
    <source>
        <dbReference type="EMBL" id="WDR03361.1"/>
    </source>
</evidence>
<evidence type="ECO:0000313" key="3">
    <source>
        <dbReference type="Proteomes" id="UP001220530"/>
    </source>
</evidence>
<dbReference type="PANTHER" id="PTHR43011">
    <property type="entry name" value="IRON-SULFUR CLUSTER ASSEMBLY 2 HOMOLOG, MITOCHONDRIAL"/>
    <property type="match status" value="1"/>
</dbReference>
<dbReference type="InterPro" id="IPR035903">
    <property type="entry name" value="HesB-like_dom_sf"/>
</dbReference>